<evidence type="ECO:0000313" key="1">
    <source>
        <dbReference type="EMBL" id="GJE60338.1"/>
    </source>
</evidence>
<dbReference type="Proteomes" id="UP001055057">
    <property type="component" value="Unassembled WGS sequence"/>
</dbReference>
<sequence length="73" mass="7827">MLGCKAMPDFVVALLTATAFCLAVIALNALTRLAIQWHLAPHDLAENGFVQYGGALALARVAQSRIPARRLPQ</sequence>
<reference evidence="1" key="2">
    <citation type="submission" date="2021-08" db="EMBL/GenBank/DDBJ databases">
        <authorList>
            <person name="Tani A."/>
            <person name="Ola A."/>
            <person name="Ogura Y."/>
            <person name="Katsura K."/>
            <person name="Hayashi T."/>
        </authorList>
    </citation>
    <scope>NUCLEOTIDE SEQUENCE</scope>
    <source>
        <strain evidence="1">DSM 23632</strain>
    </source>
</reference>
<comment type="caution">
    <text evidence="1">The sequence shown here is derived from an EMBL/GenBank/DDBJ whole genome shotgun (WGS) entry which is preliminary data.</text>
</comment>
<dbReference type="EMBL" id="BPRB01000126">
    <property type="protein sequence ID" value="GJE60338.1"/>
    <property type="molecule type" value="Genomic_DNA"/>
</dbReference>
<organism evidence="1 2">
    <name type="scientific">Methylobacterium trifolii</name>
    <dbReference type="NCBI Taxonomy" id="1003092"/>
    <lineage>
        <taxon>Bacteria</taxon>
        <taxon>Pseudomonadati</taxon>
        <taxon>Pseudomonadota</taxon>
        <taxon>Alphaproteobacteria</taxon>
        <taxon>Hyphomicrobiales</taxon>
        <taxon>Methylobacteriaceae</taxon>
        <taxon>Methylobacterium</taxon>
    </lineage>
</organism>
<protein>
    <submittedName>
        <fullName evidence="1">Uncharacterized protein</fullName>
    </submittedName>
</protein>
<name>A0ABQ4U1Y9_9HYPH</name>
<evidence type="ECO:0000313" key="2">
    <source>
        <dbReference type="Proteomes" id="UP001055057"/>
    </source>
</evidence>
<keyword evidence="2" id="KW-1185">Reference proteome</keyword>
<proteinExistence type="predicted"/>
<reference evidence="1" key="1">
    <citation type="journal article" date="2021" name="Front. Microbiol.">
        <title>Comprehensive Comparative Genomics and Phenotyping of Methylobacterium Species.</title>
        <authorList>
            <person name="Alessa O."/>
            <person name="Ogura Y."/>
            <person name="Fujitani Y."/>
            <person name="Takami H."/>
            <person name="Hayashi T."/>
            <person name="Sahin N."/>
            <person name="Tani A."/>
        </authorList>
    </citation>
    <scope>NUCLEOTIDE SEQUENCE</scope>
    <source>
        <strain evidence="1">DSM 23632</strain>
    </source>
</reference>
<accession>A0ABQ4U1Y9</accession>
<gene>
    <name evidence="1" type="ORF">MPOCJGCO_2449</name>
</gene>